<dbReference type="CDD" id="cd01850">
    <property type="entry name" value="CDC_Septin"/>
    <property type="match status" value="1"/>
</dbReference>
<gene>
    <name evidence="9" type="ORF">HK099_004402</name>
</gene>
<comment type="caution">
    <text evidence="9">The sequence shown here is derived from an EMBL/GenBank/DDBJ whole genome shotgun (WGS) entry which is preliminary data.</text>
</comment>
<reference evidence="9" key="1">
    <citation type="submission" date="2020-05" db="EMBL/GenBank/DDBJ databases">
        <title>Phylogenomic resolution of chytrid fungi.</title>
        <authorList>
            <person name="Stajich J.E."/>
            <person name="Amses K."/>
            <person name="Simmons R."/>
            <person name="Seto K."/>
            <person name="Myers J."/>
            <person name="Bonds A."/>
            <person name="Quandt C.A."/>
            <person name="Barry K."/>
            <person name="Liu P."/>
            <person name="Grigoriev I."/>
            <person name="Longcore J.E."/>
            <person name="James T.Y."/>
        </authorList>
    </citation>
    <scope>NUCLEOTIDE SEQUENCE</scope>
    <source>
        <strain evidence="9">JEL0476</strain>
    </source>
</reference>
<dbReference type="InterPro" id="IPR027417">
    <property type="entry name" value="P-loop_NTPase"/>
</dbReference>
<dbReference type="InterPro" id="IPR016491">
    <property type="entry name" value="Septin"/>
</dbReference>
<evidence type="ECO:0000256" key="7">
    <source>
        <dbReference type="SAM" id="Coils"/>
    </source>
</evidence>
<feature type="coiled-coil region" evidence="7">
    <location>
        <begin position="311"/>
        <end position="378"/>
    </location>
</feature>
<dbReference type="FunFam" id="3.40.50.300:FF:000162">
    <property type="entry name" value="septin-7 isoform X1"/>
    <property type="match status" value="1"/>
</dbReference>
<sequence>MTPSLSSAVGISNLPNQRHKIVSRKGTNFTIMVVGESGLGKTTFVNTLFSSLIRDYKKPEHRIQKQMDHTVQIDVVRADIEENGFKVRLTIVDTPGFGDFINNQDCWVPVVDFIDEQHFAHVKHEEKHDRNKKDDLRVHVCLYFIPATGHTLRPLDIEVMKQLSSRVNLIPVISKADTLTPLAMASFKDRIRDCIAYHNIQVYTPPINHDDTESAKITNDIMAAMPYSVLGSETDVQNAAGETVKGRQYLWGTVEVENEKHSDFVHLRNLIIRSHMSDLIESTEEIHYEKSRSLKLTQSGKTDDDPQVTAKKNLETLMKNEEESLRKKFTEQVRLEETRFRKWEQRLIAERDRLNKDLENQHKSVKALEEEVDELIAKKNASR</sequence>
<proteinExistence type="inferred from homology"/>
<dbReference type="SUPFAM" id="SSF52540">
    <property type="entry name" value="P-loop containing nucleoside triphosphate hydrolases"/>
    <property type="match status" value="1"/>
</dbReference>
<name>A0AAD5U2E5_9FUNG</name>
<keyword evidence="3 7" id="KW-0175">Coiled coil</keyword>
<dbReference type="PIRSF" id="PIRSF006698">
    <property type="entry name" value="Septin"/>
    <property type="match status" value="1"/>
</dbReference>
<dbReference type="InterPro" id="IPR030379">
    <property type="entry name" value="G_SEPTIN_dom"/>
</dbReference>
<evidence type="ECO:0000256" key="3">
    <source>
        <dbReference type="ARBA" id="ARBA00023054"/>
    </source>
</evidence>
<dbReference type="GO" id="GO:0005525">
    <property type="term" value="F:GTP binding"/>
    <property type="evidence" value="ECO:0007669"/>
    <property type="project" value="UniProtKB-KW"/>
</dbReference>
<keyword evidence="4 6" id="KW-0342">GTP-binding</keyword>
<dbReference type="AlphaFoldDB" id="A0AAD5U2E5"/>
<dbReference type="Gene3D" id="3.40.50.300">
    <property type="entry name" value="P-loop containing nucleotide triphosphate hydrolases"/>
    <property type="match status" value="1"/>
</dbReference>
<dbReference type="GO" id="GO:0000281">
    <property type="term" value="P:mitotic cytokinesis"/>
    <property type="evidence" value="ECO:0007669"/>
    <property type="project" value="UniProtKB-ARBA"/>
</dbReference>
<accession>A0AAD5U2E5</accession>
<dbReference type="PROSITE" id="PS51719">
    <property type="entry name" value="G_SEPTIN"/>
    <property type="match status" value="1"/>
</dbReference>
<keyword evidence="10" id="KW-1185">Reference proteome</keyword>
<evidence type="ECO:0000256" key="4">
    <source>
        <dbReference type="ARBA" id="ARBA00023134"/>
    </source>
</evidence>
<evidence type="ECO:0000256" key="1">
    <source>
        <dbReference type="ARBA" id="ARBA00022618"/>
    </source>
</evidence>
<dbReference type="GO" id="GO:0031105">
    <property type="term" value="C:septin complex"/>
    <property type="evidence" value="ECO:0007669"/>
    <property type="project" value="UniProtKB-ARBA"/>
</dbReference>
<protein>
    <recommendedName>
        <fullName evidence="8">Septin-type G domain-containing protein</fullName>
    </recommendedName>
</protein>
<evidence type="ECO:0000259" key="8">
    <source>
        <dbReference type="PROSITE" id="PS51719"/>
    </source>
</evidence>
<evidence type="ECO:0000313" key="9">
    <source>
        <dbReference type="EMBL" id="KAJ3220301.1"/>
    </source>
</evidence>
<dbReference type="GO" id="GO:0032161">
    <property type="term" value="C:cleavage apparatus septin structure"/>
    <property type="evidence" value="ECO:0007669"/>
    <property type="project" value="UniProtKB-ARBA"/>
</dbReference>
<comment type="similarity">
    <text evidence="6">Belongs to the TRAFAC class TrmE-Era-EngA-EngB-Septin-like GTPase superfamily. Septin GTPase family.</text>
</comment>
<dbReference type="Proteomes" id="UP001211065">
    <property type="component" value="Unassembled WGS sequence"/>
</dbReference>
<keyword evidence="5" id="KW-0131">Cell cycle</keyword>
<evidence type="ECO:0000256" key="5">
    <source>
        <dbReference type="ARBA" id="ARBA00023306"/>
    </source>
</evidence>
<evidence type="ECO:0000256" key="2">
    <source>
        <dbReference type="ARBA" id="ARBA00022741"/>
    </source>
</evidence>
<organism evidence="9 10">
    <name type="scientific">Clydaea vesicula</name>
    <dbReference type="NCBI Taxonomy" id="447962"/>
    <lineage>
        <taxon>Eukaryota</taxon>
        <taxon>Fungi</taxon>
        <taxon>Fungi incertae sedis</taxon>
        <taxon>Chytridiomycota</taxon>
        <taxon>Chytridiomycota incertae sedis</taxon>
        <taxon>Chytridiomycetes</taxon>
        <taxon>Lobulomycetales</taxon>
        <taxon>Lobulomycetaceae</taxon>
        <taxon>Clydaea</taxon>
    </lineage>
</organism>
<keyword evidence="1" id="KW-0132">Cell division</keyword>
<feature type="domain" description="Septin-type G" evidence="8">
    <location>
        <begin position="25"/>
        <end position="298"/>
    </location>
</feature>
<dbReference type="EMBL" id="JADGJW010000309">
    <property type="protein sequence ID" value="KAJ3220301.1"/>
    <property type="molecule type" value="Genomic_DNA"/>
</dbReference>
<keyword evidence="2 6" id="KW-0547">Nucleotide-binding</keyword>
<evidence type="ECO:0000256" key="6">
    <source>
        <dbReference type="RuleBase" id="RU004560"/>
    </source>
</evidence>
<dbReference type="Pfam" id="PF00735">
    <property type="entry name" value="Septin"/>
    <property type="match status" value="1"/>
</dbReference>
<evidence type="ECO:0000313" key="10">
    <source>
        <dbReference type="Proteomes" id="UP001211065"/>
    </source>
</evidence>
<dbReference type="PANTHER" id="PTHR18884">
    <property type="entry name" value="SEPTIN"/>
    <property type="match status" value="1"/>
</dbReference>